<evidence type="ECO:0000313" key="1">
    <source>
        <dbReference type="EMBL" id="PNP58295.1"/>
    </source>
</evidence>
<organism evidence="1 2">
    <name type="scientific">Trichoderma harzianum</name>
    <name type="common">Hypocrea lixii</name>
    <dbReference type="NCBI Taxonomy" id="5544"/>
    <lineage>
        <taxon>Eukaryota</taxon>
        <taxon>Fungi</taxon>
        <taxon>Dikarya</taxon>
        <taxon>Ascomycota</taxon>
        <taxon>Pezizomycotina</taxon>
        <taxon>Sordariomycetes</taxon>
        <taxon>Hypocreomycetidae</taxon>
        <taxon>Hypocreales</taxon>
        <taxon>Hypocreaceae</taxon>
        <taxon>Trichoderma</taxon>
    </lineage>
</organism>
<dbReference type="OrthoDB" id="4500473at2759"/>
<proteinExistence type="predicted"/>
<name>A0A2K0UKL3_TRIHA</name>
<dbReference type="AlphaFoldDB" id="A0A2K0UKL3"/>
<evidence type="ECO:0000313" key="2">
    <source>
        <dbReference type="Proteomes" id="UP000236290"/>
    </source>
</evidence>
<reference evidence="1 2" key="1">
    <citation type="submission" date="2017-02" db="EMBL/GenBank/DDBJ databases">
        <title>Genomes of Trichoderma spp. with biocontrol activity.</title>
        <authorList>
            <person name="Gardiner D."/>
            <person name="Kazan K."/>
            <person name="Vos C."/>
            <person name="Harvey P."/>
        </authorList>
    </citation>
    <scope>NUCLEOTIDE SEQUENCE [LARGE SCALE GENOMIC DNA]</scope>
    <source>
        <strain evidence="1 2">Tr1</strain>
    </source>
</reference>
<protein>
    <submittedName>
        <fullName evidence="1">Uncharacterized protein</fullName>
    </submittedName>
</protein>
<dbReference type="EMBL" id="MTYI01000021">
    <property type="protein sequence ID" value="PNP58295.1"/>
    <property type="molecule type" value="Genomic_DNA"/>
</dbReference>
<comment type="caution">
    <text evidence="1">The sequence shown here is derived from an EMBL/GenBank/DDBJ whole genome shotgun (WGS) entry which is preliminary data.</text>
</comment>
<gene>
    <name evidence="1" type="ORF">THARTR1_01810</name>
</gene>
<accession>A0A2K0UKL3</accession>
<dbReference type="Proteomes" id="UP000236290">
    <property type="component" value="Unassembled WGS sequence"/>
</dbReference>
<sequence>MHTSHAIRSSPTIQIDSTIPHVGPISFGGSGAESMASNKAVTAFKNGYDFVFAFRVSKVLVGKGTDQVVSEEDYRRGAMLGNEEDQQQIKSPPPSILKVEYPDAEDEGFDAEELTEGEDVVVCAIPRETDDI</sequence>